<comment type="caution">
    <text evidence="1">The sequence shown here is derived from an EMBL/GenBank/DDBJ whole genome shotgun (WGS) entry which is preliminary data.</text>
</comment>
<name>A0ABU6XP75_9FABA</name>
<keyword evidence="2" id="KW-1185">Reference proteome</keyword>
<sequence>MIGFPWNELSSPKSCSWREALIFVHIKFAGQDCGRSRLANLQASAKSRHSQKQWKIAPVEFEQRWQVRLTEGIRACRLAMIGVPMEDVGIGKQFGRHKPPISHPFYSSST</sequence>
<proteinExistence type="predicted"/>
<reference evidence="1 2" key="1">
    <citation type="journal article" date="2023" name="Plants (Basel)">
        <title>Bridging the Gap: Combining Genomics and Transcriptomics Approaches to Understand Stylosanthes scabra, an Orphan Legume from the Brazilian Caatinga.</title>
        <authorList>
            <person name="Ferreira-Neto J.R.C."/>
            <person name="da Silva M.D."/>
            <person name="Binneck E."/>
            <person name="de Melo N.F."/>
            <person name="da Silva R.H."/>
            <person name="de Melo A.L.T.M."/>
            <person name="Pandolfi V."/>
            <person name="Bustamante F.O."/>
            <person name="Brasileiro-Vidal A.C."/>
            <person name="Benko-Iseppon A.M."/>
        </authorList>
    </citation>
    <scope>NUCLEOTIDE SEQUENCE [LARGE SCALE GENOMIC DNA]</scope>
    <source>
        <tissue evidence="1">Leaves</tissue>
    </source>
</reference>
<dbReference type="EMBL" id="JASCZI010212535">
    <property type="protein sequence ID" value="MED6199711.1"/>
    <property type="molecule type" value="Genomic_DNA"/>
</dbReference>
<evidence type="ECO:0000313" key="1">
    <source>
        <dbReference type="EMBL" id="MED6199711.1"/>
    </source>
</evidence>
<accession>A0ABU6XP75</accession>
<evidence type="ECO:0000313" key="2">
    <source>
        <dbReference type="Proteomes" id="UP001341840"/>
    </source>
</evidence>
<gene>
    <name evidence="1" type="ORF">PIB30_078507</name>
</gene>
<dbReference type="Proteomes" id="UP001341840">
    <property type="component" value="Unassembled WGS sequence"/>
</dbReference>
<protein>
    <submittedName>
        <fullName evidence="1">Uncharacterized protein</fullName>
    </submittedName>
</protein>
<organism evidence="1 2">
    <name type="scientific">Stylosanthes scabra</name>
    <dbReference type="NCBI Taxonomy" id="79078"/>
    <lineage>
        <taxon>Eukaryota</taxon>
        <taxon>Viridiplantae</taxon>
        <taxon>Streptophyta</taxon>
        <taxon>Embryophyta</taxon>
        <taxon>Tracheophyta</taxon>
        <taxon>Spermatophyta</taxon>
        <taxon>Magnoliopsida</taxon>
        <taxon>eudicotyledons</taxon>
        <taxon>Gunneridae</taxon>
        <taxon>Pentapetalae</taxon>
        <taxon>rosids</taxon>
        <taxon>fabids</taxon>
        <taxon>Fabales</taxon>
        <taxon>Fabaceae</taxon>
        <taxon>Papilionoideae</taxon>
        <taxon>50 kb inversion clade</taxon>
        <taxon>dalbergioids sensu lato</taxon>
        <taxon>Dalbergieae</taxon>
        <taxon>Pterocarpus clade</taxon>
        <taxon>Stylosanthes</taxon>
    </lineage>
</organism>